<reference evidence="3" key="1">
    <citation type="submission" date="2011-08" db="EMBL/GenBank/DDBJ databases">
        <authorList>
            <consortium name="The Broad Institute Genome Sequencing Platform"/>
            <person name="Earl A."/>
            <person name="Ward D."/>
            <person name="Feldgarden M."/>
            <person name="Gevers D."/>
            <person name="Sizova M."/>
            <person name="Hazen A."/>
            <person name="Epstein S."/>
            <person name="Young S.K."/>
            <person name="Zeng Q."/>
            <person name="Gargeya S."/>
            <person name="Fitzgerald M."/>
            <person name="Haas B."/>
            <person name="Abouelleil A."/>
            <person name="Alvarado L."/>
            <person name="Arachchi H.M."/>
            <person name="Berlin A."/>
            <person name="Brown A."/>
            <person name="Chapman S.B."/>
            <person name="Chen Z."/>
            <person name="Dunbar C."/>
            <person name="Freedman E."/>
            <person name="Gearin G."/>
            <person name="Gellesch M."/>
            <person name="Goldberg J."/>
            <person name="Griggs A."/>
            <person name="Gujja S."/>
            <person name="Heiman D."/>
            <person name="Howarth C."/>
            <person name="Larson L."/>
            <person name="Lui A."/>
            <person name="MacDonald P.J.P."/>
            <person name="Montmayeur A."/>
            <person name="Murphy C."/>
            <person name="Neiman D."/>
            <person name="Pearson M."/>
            <person name="Priest M."/>
            <person name="Roberts A."/>
            <person name="Saif S."/>
            <person name="Shea T."/>
            <person name="Shenoy N."/>
            <person name="Sisk P."/>
            <person name="Stolte C."/>
            <person name="Sykes S."/>
            <person name="Wortman J."/>
            <person name="Nusbaum C."/>
            <person name="Birren B."/>
        </authorList>
    </citation>
    <scope>NUCLEOTIDE SEQUENCE</scope>
    <source>
        <strain evidence="3">ACB1</strain>
    </source>
</reference>
<dbReference type="HOGENOM" id="CLU_115353_2_1_9"/>
<dbReference type="STRING" id="796943.HMPREF9625_00433"/>
<dbReference type="Proteomes" id="UP000018461">
    <property type="component" value="Unassembled WGS sequence"/>
</dbReference>
<protein>
    <recommendedName>
        <fullName evidence="2">UPF0102 protein HMPREF9625_00433</fullName>
    </recommendedName>
</protein>
<proteinExistence type="inferred from homology"/>
<evidence type="ECO:0000313" key="4">
    <source>
        <dbReference type="Proteomes" id="UP000018461"/>
    </source>
</evidence>
<keyword evidence="4" id="KW-1185">Reference proteome</keyword>
<dbReference type="RefSeq" id="WP_009534300.1">
    <property type="nucleotide sequence ID" value="NZ_KE148312.1"/>
</dbReference>
<dbReference type="GO" id="GO:0003676">
    <property type="term" value="F:nucleic acid binding"/>
    <property type="evidence" value="ECO:0007669"/>
    <property type="project" value="InterPro"/>
</dbReference>
<organism evidence="3 4">
    <name type="scientific">Oribacterium parvum ACB1</name>
    <dbReference type="NCBI Taxonomy" id="796943"/>
    <lineage>
        <taxon>Bacteria</taxon>
        <taxon>Bacillati</taxon>
        <taxon>Bacillota</taxon>
        <taxon>Clostridia</taxon>
        <taxon>Lachnospirales</taxon>
        <taxon>Lachnospiraceae</taxon>
        <taxon>Oribacterium</taxon>
    </lineage>
</organism>
<dbReference type="PANTHER" id="PTHR34039">
    <property type="entry name" value="UPF0102 PROTEIN YRAN"/>
    <property type="match status" value="1"/>
</dbReference>
<evidence type="ECO:0000256" key="1">
    <source>
        <dbReference type="ARBA" id="ARBA00006738"/>
    </source>
</evidence>
<dbReference type="NCBIfam" id="NF009150">
    <property type="entry name" value="PRK12497.1-3"/>
    <property type="match status" value="1"/>
</dbReference>
<dbReference type="CDD" id="cd20736">
    <property type="entry name" value="PoNe_Nuclease"/>
    <property type="match status" value="1"/>
</dbReference>
<dbReference type="SUPFAM" id="SSF52980">
    <property type="entry name" value="Restriction endonuclease-like"/>
    <property type="match status" value="1"/>
</dbReference>
<dbReference type="AlphaFoldDB" id="G9WM50"/>
<dbReference type="EMBL" id="AFZC02000003">
    <property type="protein sequence ID" value="EHL12396.1"/>
    <property type="molecule type" value="Genomic_DNA"/>
</dbReference>
<accession>G9WM50</accession>
<dbReference type="Gene3D" id="3.40.1350.10">
    <property type="match status" value="1"/>
</dbReference>
<dbReference type="PATRIC" id="fig|796943.3.peg.827"/>
<dbReference type="NCBIfam" id="TIGR00252">
    <property type="entry name" value="YraN family protein"/>
    <property type="match status" value="1"/>
</dbReference>
<dbReference type="InterPro" id="IPR011335">
    <property type="entry name" value="Restrct_endonuc-II-like"/>
</dbReference>
<evidence type="ECO:0000256" key="2">
    <source>
        <dbReference type="HAMAP-Rule" id="MF_00048"/>
    </source>
</evidence>
<comment type="similarity">
    <text evidence="1 2">Belongs to the UPF0102 family.</text>
</comment>
<reference evidence="3" key="2">
    <citation type="submission" date="2013-03" db="EMBL/GenBank/DDBJ databases">
        <title>The Genome Sequence of Oribacterium sp. ACB1.</title>
        <authorList>
            <consortium name="The Broad Institute Genomics Platform"/>
            <consortium name="The Broad Institute Genome Sequencing Center for Infectious Disease"/>
            <person name="Earl A."/>
            <person name="Ward D."/>
            <person name="Feldgarden M."/>
            <person name="Gevers D."/>
            <person name="Sizova M."/>
            <person name="Hazen A."/>
            <person name="Epstein S."/>
            <person name="Walker B."/>
            <person name="Young S."/>
            <person name="Zeng Q."/>
            <person name="Gargeya S."/>
            <person name="Fitzgerald M."/>
            <person name="Haas B."/>
            <person name="Abouelleil A."/>
            <person name="Allen A.W."/>
            <person name="Alvarado L."/>
            <person name="Arachchi H.M."/>
            <person name="Berlin A.M."/>
            <person name="Chapman S.B."/>
            <person name="Gainer-Dewar J."/>
            <person name="Goldberg J."/>
            <person name="Griggs A."/>
            <person name="Gujja S."/>
            <person name="Hansen M."/>
            <person name="Howarth C."/>
            <person name="Imamovic A."/>
            <person name="Ireland A."/>
            <person name="Larimer J."/>
            <person name="McCowan C."/>
            <person name="Murphy C."/>
            <person name="Pearson M."/>
            <person name="Poon T.W."/>
            <person name="Priest M."/>
            <person name="Roberts A."/>
            <person name="Saif S."/>
            <person name="Shea T."/>
            <person name="Sisk P."/>
            <person name="Sykes S."/>
            <person name="Wortman J."/>
            <person name="Nusbaum C."/>
            <person name="Birren B."/>
        </authorList>
    </citation>
    <scope>NUCLEOTIDE SEQUENCE [LARGE SCALE GENOMIC DNA]</scope>
    <source>
        <strain evidence="3">ACB1</strain>
    </source>
</reference>
<evidence type="ECO:0000313" key="3">
    <source>
        <dbReference type="EMBL" id="EHL12396.1"/>
    </source>
</evidence>
<dbReference type="HAMAP" id="MF_00048">
    <property type="entry name" value="UPF0102"/>
    <property type="match status" value="1"/>
</dbReference>
<dbReference type="InterPro" id="IPR003509">
    <property type="entry name" value="UPF0102_YraN-like"/>
</dbReference>
<dbReference type="PANTHER" id="PTHR34039:SF1">
    <property type="entry name" value="UPF0102 PROTEIN YRAN"/>
    <property type="match status" value="1"/>
</dbReference>
<gene>
    <name evidence="3" type="ORF">HMPREF9625_00433</name>
</gene>
<comment type="caution">
    <text evidence="3">The sequence shown here is derived from an EMBL/GenBank/DDBJ whole genome shotgun (WGS) entry which is preliminary data.</text>
</comment>
<dbReference type="Pfam" id="PF02021">
    <property type="entry name" value="UPF0102"/>
    <property type="match status" value="1"/>
</dbReference>
<sequence length="120" mass="13853">MQSNKAKNTHLLGEKYENMAVEYLEAMGYSILERNARFHHLETDIIARDGEYLCFIEVKGRKSGSLSSPYEAVSPKKIRFLRTMAEGYLVKQHLSLYDTLCRFDVLCILGEEIELIKNAF</sequence>
<dbReference type="InterPro" id="IPR011856">
    <property type="entry name" value="tRNA_endonuc-like_dom_sf"/>
</dbReference>
<name>G9WM50_9FIRM</name>